<dbReference type="GO" id="GO:0046872">
    <property type="term" value="F:metal ion binding"/>
    <property type="evidence" value="ECO:0007669"/>
    <property type="project" value="UniProtKB-KW"/>
</dbReference>
<dbReference type="Proteomes" id="UP000287502">
    <property type="component" value="Chromosome"/>
</dbReference>
<evidence type="ECO:0000256" key="5">
    <source>
        <dbReference type="ARBA" id="ARBA00022490"/>
    </source>
</evidence>
<keyword evidence="15" id="KW-0694">RNA-binding</keyword>
<evidence type="ECO:0000313" key="18">
    <source>
        <dbReference type="Proteomes" id="UP000287502"/>
    </source>
</evidence>
<dbReference type="InterPro" id="IPR019307">
    <property type="entry name" value="RNA-bd_AU-1/RNase_E/G"/>
</dbReference>
<dbReference type="RefSeq" id="WP_128465272.1">
    <property type="nucleotide sequence ID" value="NZ_CP035108.1"/>
</dbReference>
<dbReference type="GO" id="GO:0004540">
    <property type="term" value="F:RNA nuclease activity"/>
    <property type="evidence" value="ECO:0007669"/>
    <property type="project" value="InterPro"/>
</dbReference>
<evidence type="ECO:0000256" key="1">
    <source>
        <dbReference type="ARBA" id="ARBA00001946"/>
    </source>
</evidence>
<keyword evidence="18" id="KW-1185">Reference proteome</keyword>
<evidence type="ECO:0000256" key="12">
    <source>
        <dbReference type="ARBA" id="ARBA00022759"/>
    </source>
</evidence>
<keyword evidence="7" id="KW-0820">tRNA-binding</keyword>
<dbReference type="GO" id="GO:0006364">
    <property type="term" value="P:rRNA processing"/>
    <property type="evidence" value="ECO:0007669"/>
    <property type="project" value="UniProtKB-KW"/>
</dbReference>
<keyword evidence="5" id="KW-0963">Cytoplasm</keyword>
<evidence type="ECO:0000313" key="17">
    <source>
        <dbReference type="EMBL" id="QAR31985.1"/>
    </source>
</evidence>
<keyword evidence="12" id="KW-0255">Endonuclease</keyword>
<evidence type="ECO:0000259" key="16">
    <source>
        <dbReference type="PROSITE" id="PS50126"/>
    </source>
</evidence>
<dbReference type="SUPFAM" id="SSF50249">
    <property type="entry name" value="Nucleic acid-binding proteins"/>
    <property type="match status" value="1"/>
</dbReference>
<keyword evidence="13" id="KW-0378">Hydrolase</keyword>
<keyword evidence="6" id="KW-0698">rRNA processing</keyword>
<keyword evidence="11" id="KW-0699">rRNA-binding</keyword>
<keyword evidence="14" id="KW-0460">Magnesium</keyword>
<dbReference type="Gene3D" id="2.40.50.140">
    <property type="entry name" value="Nucleic acid-binding proteins"/>
    <property type="match status" value="1"/>
</dbReference>
<dbReference type="InterPro" id="IPR012340">
    <property type="entry name" value="NA-bd_OB-fold"/>
</dbReference>
<dbReference type="GO" id="GO:0000049">
    <property type="term" value="F:tRNA binding"/>
    <property type="evidence" value="ECO:0007669"/>
    <property type="project" value="UniProtKB-KW"/>
</dbReference>
<comment type="similarity">
    <text evidence="3">Belongs to the RNase E/G family. RNase G subfamily.</text>
</comment>
<dbReference type="PANTHER" id="PTHR30001:SF0">
    <property type="entry name" value="RIBONUCLEASE G"/>
    <property type="match status" value="1"/>
</dbReference>
<dbReference type="GO" id="GO:0004519">
    <property type="term" value="F:endonuclease activity"/>
    <property type="evidence" value="ECO:0007669"/>
    <property type="project" value="UniProtKB-KW"/>
</dbReference>
<dbReference type="CDD" id="cd04453">
    <property type="entry name" value="S1_RNase_E"/>
    <property type="match status" value="1"/>
</dbReference>
<feature type="domain" description="S1 motif" evidence="16">
    <location>
        <begin position="39"/>
        <end position="138"/>
    </location>
</feature>
<dbReference type="Pfam" id="PF20833">
    <property type="entry name" value="RNase_E_G_Thio"/>
    <property type="match status" value="1"/>
</dbReference>
<dbReference type="PANTHER" id="PTHR30001">
    <property type="entry name" value="RIBONUCLEASE"/>
    <property type="match status" value="1"/>
</dbReference>
<evidence type="ECO:0000256" key="4">
    <source>
        <dbReference type="ARBA" id="ARBA00017719"/>
    </source>
</evidence>
<protein>
    <recommendedName>
        <fullName evidence="4">Ribonuclease G</fullName>
    </recommendedName>
</protein>
<dbReference type="GO" id="GO:0016787">
    <property type="term" value="F:hydrolase activity"/>
    <property type="evidence" value="ECO:0007669"/>
    <property type="project" value="UniProtKB-KW"/>
</dbReference>
<dbReference type="GO" id="GO:0008033">
    <property type="term" value="P:tRNA processing"/>
    <property type="evidence" value="ECO:0007669"/>
    <property type="project" value="UniProtKB-KW"/>
</dbReference>
<dbReference type="InterPro" id="IPR004659">
    <property type="entry name" value="RNase_E/G"/>
</dbReference>
<dbReference type="OrthoDB" id="9804278at2"/>
<dbReference type="NCBIfam" id="TIGR00757">
    <property type="entry name" value="RNaseEG"/>
    <property type="match status" value="1"/>
</dbReference>
<keyword evidence="10" id="KW-0479">Metal-binding</keyword>
<dbReference type="InterPro" id="IPR048583">
    <property type="entry name" value="RNase_E_G_thioredoxin-like"/>
</dbReference>
<evidence type="ECO:0000256" key="10">
    <source>
        <dbReference type="ARBA" id="ARBA00022723"/>
    </source>
</evidence>
<accession>A0A3R6AW92</accession>
<dbReference type="KEGG" id="gtl:EP073_00780"/>
<dbReference type="GO" id="GO:0005737">
    <property type="term" value="C:cytoplasm"/>
    <property type="evidence" value="ECO:0007669"/>
    <property type="project" value="UniProtKB-SubCell"/>
</dbReference>
<proteinExistence type="inferred from homology"/>
<evidence type="ECO:0000256" key="8">
    <source>
        <dbReference type="ARBA" id="ARBA00022694"/>
    </source>
</evidence>
<organism evidence="17 18">
    <name type="scientific">Geovibrio thiophilus</name>
    <dbReference type="NCBI Taxonomy" id="139438"/>
    <lineage>
        <taxon>Bacteria</taxon>
        <taxon>Pseudomonadati</taxon>
        <taxon>Deferribacterota</taxon>
        <taxon>Deferribacteres</taxon>
        <taxon>Deferribacterales</taxon>
        <taxon>Geovibrionaceae</taxon>
        <taxon>Geovibrio</taxon>
    </lineage>
</organism>
<name>A0A3R6AW92_9BACT</name>
<dbReference type="Gene3D" id="3.40.1260.20">
    <property type="entry name" value="Ribonuclease E, catalytic domain"/>
    <property type="match status" value="1"/>
</dbReference>
<sequence length="508" mass="58139">MSREIIINSTVNECRVAVLENGSTAEIFIERAHSKNVAGNIYKGRVVKVLPGIQSAFVDIGLSKAAFLPVADIYVENGDKVAFFEKSVDGTIEFDDLEAERRVQEFPPIQDLLREGQEIIVQVAKEAIGQKGARLTTHITVPGRYIVLMPGYEHVGVSRKIEQDEERERLRQILKDTKPKGMGLIARTVSADRSYEEIKSDFEYLLRLWTKIQERMTRSGAPALVYEDHDLIFRILRDVVNEKVSRIIIDNKADYLKMKTFLREYMPDLHVEVALYEHELPVFDHYNIEIEINRILDKKVWLKSGGYIVIDQAEALTVIDVNTGRFVGKRNFEETILKTNLEAAKEIAWQLRLRNIGGIIIVDFIDMSRDENKEKVLVSLEGELKGDRAKCSVVNISPLGLVEVTRKRVQESLTRTLSEPCPYCEGRGIVKSKLTVCYDILREIRRIAPYFKNKRILVEAHPDVVDLILNDEKESLDEIELMMSVTIEVNPSEDFHIEHYDVVPVSKE</sequence>
<comment type="subcellular location">
    <subcellularLocation>
        <location evidence="2">Cytoplasm</location>
    </subcellularLocation>
</comment>
<evidence type="ECO:0000256" key="14">
    <source>
        <dbReference type="ARBA" id="ARBA00022842"/>
    </source>
</evidence>
<dbReference type="SMART" id="SM00316">
    <property type="entry name" value="S1"/>
    <property type="match status" value="1"/>
</dbReference>
<keyword evidence="8" id="KW-0819">tRNA processing</keyword>
<evidence type="ECO:0000256" key="3">
    <source>
        <dbReference type="ARBA" id="ARBA00005663"/>
    </source>
</evidence>
<dbReference type="AlphaFoldDB" id="A0A3R6AW92"/>
<dbReference type="InterPro" id="IPR003029">
    <property type="entry name" value="S1_domain"/>
</dbReference>
<comment type="cofactor">
    <cofactor evidence="1">
        <name>Mg(2+)</name>
        <dbReference type="ChEBI" id="CHEBI:18420"/>
    </cofactor>
</comment>
<reference evidence="17 18" key="1">
    <citation type="submission" date="2019-01" db="EMBL/GenBank/DDBJ databases">
        <title>Geovibrio thiophilus DSM 11263, complete genome.</title>
        <authorList>
            <person name="Spring S."/>
            <person name="Bunk B."/>
            <person name="Sproer C."/>
        </authorList>
    </citation>
    <scope>NUCLEOTIDE SEQUENCE [LARGE SCALE GENOMIC DNA]</scope>
    <source>
        <strain evidence="17 18">DSM 11263</strain>
    </source>
</reference>
<evidence type="ECO:0000256" key="11">
    <source>
        <dbReference type="ARBA" id="ARBA00022730"/>
    </source>
</evidence>
<keyword evidence="9" id="KW-0540">Nuclease</keyword>
<evidence type="ECO:0000256" key="15">
    <source>
        <dbReference type="ARBA" id="ARBA00022884"/>
    </source>
</evidence>
<evidence type="ECO:0000256" key="13">
    <source>
        <dbReference type="ARBA" id="ARBA00022801"/>
    </source>
</evidence>
<evidence type="ECO:0000256" key="9">
    <source>
        <dbReference type="ARBA" id="ARBA00022722"/>
    </source>
</evidence>
<evidence type="ECO:0000256" key="7">
    <source>
        <dbReference type="ARBA" id="ARBA00022555"/>
    </source>
</evidence>
<evidence type="ECO:0000256" key="6">
    <source>
        <dbReference type="ARBA" id="ARBA00022552"/>
    </source>
</evidence>
<dbReference type="GO" id="GO:0019843">
    <property type="term" value="F:rRNA binding"/>
    <property type="evidence" value="ECO:0007669"/>
    <property type="project" value="UniProtKB-KW"/>
</dbReference>
<gene>
    <name evidence="17" type="ORF">EP073_00780</name>
</gene>
<dbReference type="PROSITE" id="PS50126">
    <property type="entry name" value="S1"/>
    <property type="match status" value="1"/>
</dbReference>
<dbReference type="EMBL" id="CP035108">
    <property type="protein sequence ID" value="QAR31985.1"/>
    <property type="molecule type" value="Genomic_DNA"/>
</dbReference>
<evidence type="ECO:0000256" key="2">
    <source>
        <dbReference type="ARBA" id="ARBA00004496"/>
    </source>
</evidence>
<dbReference type="Pfam" id="PF10150">
    <property type="entry name" value="RNase_E_G"/>
    <property type="match status" value="1"/>
</dbReference>